<sequence length="157" mass="17873">MRRAALPVTVKLEPMRVADLDDVLIIEHRSFSTPWSLALFRSELKHEGSHLFVARPDDLPTTIAGYVGYRVVVDEMHIVIVAVDPVRRRQGIAMQMIAQAMAYAREKGCVRATLEVRASNIEAQNLYFRHGFAPVGTRPGYYMRPKEDALILWRDPL</sequence>
<dbReference type="EMBL" id="AZHW01001224">
    <property type="protein sequence ID" value="ETW93501.1"/>
    <property type="molecule type" value="Genomic_DNA"/>
</dbReference>
<dbReference type="InterPro" id="IPR000182">
    <property type="entry name" value="GNAT_dom"/>
</dbReference>
<feature type="domain" description="N-acetyltransferase" evidence="1">
    <location>
        <begin position="10"/>
        <end position="157"/>
    </location>
</feature>
<name>W4L820_ENTF1</name>
<gene>
    <name evidence="2" type="ORF">ETSY1_38900</name>
</gene>
<dbReference type="Proteomes" id="UP000019141">
    <property type="component" value="Unassembled WGS sequence"/>
</dbReference>
<proteinExistence type="predicted"/>
<organism evidence="2 3">
    <name type="scientific">Entotheonella factor</name>
    <dbReference type="NCBI Taxonomy" id="1429438"/>
    <lineage>
        <taxon>Bacteria</taxon>
        <taxon>Pseudomonadati</taxon>
        <taxon>Nitrospinota/Tectimicrobiota group</taxon>
        <taxon>Candidatus Tectimicrobiota</taxon>
        <taxon>Candidatus Entotheonellia</taxon>
        <taxon>Candidatus Entotheonellales</taxon>
        <taxon>Candidatus Entotheonellaceae</taxon>
        <taxon>Candidatus Entotheonella</taxon>
    </lineage>
</organism>
<dbReference type="GO" id="GO:0008999">
    <property type="term" value="F:protein-N-terminal-alanine acetyltransferase activity"/>
    <property type="evidence" value="ECO:0007669"/>
    <property type="project" value="TreeGrafter"/>
</dbReference>
<comment type="caution">
    <text evidence="2">The sequence shown here is derived from an EMBL/GenBank/DDBJ whole genome shotgun (WGS) entry which is preliminary data.</text>
</comment>
<evidence type="ECO:0000259" key="1">
    <source>
        <dbReference type="PROSITE" id="PS51186"/>
    </source>
</evidence>
<evidence type="ECO:0000313" key="3">
    <source>
        <dbReference type="Proteomes" id="UP000019141"/>
    </source>
</evidence>
<keyword evidence="3" id="KW-1185">Reference proteome</keyword>
<dbReference type="InterPro" id="IPR006464">
    <property type="entry name" value="AcTrfase_RimI/Ard1"/>
</dbReference>
<dbReference type="Pfam" id="PF00583">
    <property type="entry name" value="Acetyltransf_1"/>
    <property type="match status" value="1"/>
</dbReference>
<dbReference type="PATRIC" id="fig|1429438.4.peg.7297"/>
<protein>
    <recommendedName>
        <fullName evidence="1">N-acetyltransferase domain-containing protein</fullName>
    </recommendedName>
</protein>
<dbReference type="InterPro" id="IPR050276">
    <property type="entry name" value="MshD_Acetyltransferase"/>
</dbReference>
<reference evidence="2 3" key="1">
    <citation type="journal article" date="2014" name="Nature">
        <title>An environmental bacterial taxon with a large and distinct metabolic repertoire.</title>
        <authorList>
            <person name="Wilson M.C."/>
            <person name="Mori T."/>
            <person name="Ruckert C."/>
            <person name="Uria A.R."/>
            <person name="Helf M.J."/>
            <person name="Takada K."/>
            <person name="Gernert C."/>
            <person name="Steffens U.A."/>
            <person name="Heycke N."/>
            <person name="Schmitt S."/>
            <person name="Rinke C."/>
            <person name="Helfrich E.J."/>
            <person name="Brachmann A.O."/>
            <person name="Gurgui C."/>
            <person name="Wakimoto T."/>
            <person name="Kracht M."/>
            <person name="Crusemann M."/>
            <person name="Hentschel U."/>
            <person name="Abe I."/>
            <person name="Matsunaga S."/>
            <person name="Kalinowski J."/>
            <person name="Takeyama H."/>
            <person name="Piel J."/>
        </authorList>
    </citation>
    <scope>NUCLEOTIDE SEQUENCE [LARGE SCALE GENOMIC DNA]</scope>
    <source>
        <strain evidence="3">TSY1</strain>
    </source>
</reference>
<dbReference type="NCBIfam" id="TIGR01575">
    <property type="entry name" value="rimI"/>
    <property type="match status" value="1"/>
</dbReference>
<dbReference type="Gene3D" id="3.40.630.30">
    <property type="match status" value="1"/>
</dbReference>
<dbReference type="PANTHER" id="PTHR43617:SF20">
    <property type="entry name" value="N-ALPHA-ACETYLTRANSFERASE RIMI"/>
    <property type="match status" value="1"/>
</dbReference>
<dbReference type="CDD" id="cd04301">
    <property type="entry name" value="NAT_SF"/>
    <property type="match status" value="1"/>
</dbReference>
<dbReference type="SUPFAM" id="SSF55729">
    <property type="entry name" value="Acyl-CoA N-acyltransferases (Nat)"/>
    <property type="match status" value="1"/>
</dbReference>
<dbReference type="PANTHER" id="PTHR43617">
    <property type="entry name" value="L-AMINO ACID N-ACETYLTRANSFERASE"/>
    <property type="match status" value="1"/>
</dbReference>
<dbReference type="PROSITE" id="PS51186">
    <property type="entry name" value="GNAT"/>
    <property type="match status" value="1"/>
</dbReference>
<dbReference type="InterPro" id="IPR016181">
    <property type="entry name" value="Acyl_CoA_acyltransferase"/>
</dbReference>
<accession>W4L820</accession>
<dbReference type="HOGENOM" id="CLU_013985_23_3_7"/>
<evidence type="ECO:0000313" key="2">
    <source>
        <dbReference type="EMBL" id="ETW93501.1"/>
    </source>
</evidence>
<dbReference type="AlphaFoldDB" id="W4L820"/>